<dbReference type="InterPro" id="IPR001387">
    <property type="entry name" value="Cro/C1-type_HTH"/>
</dbReference>
<dbReference type="PROSITE" id="PS50943">
    <property type="entry name" value="HTH_CROC1"/>
    <property type="match status" value="1"/>
</dbReference>
<reference evidence="3" key="1">
    <citation type="journal article" date="2019" name="Int. J. Syst. Evol. Microbiol.">
        <title>The Global Catalogue of Microorganisms (GCM) 10K type strain sequencing project: providing services to taxonomists for standard genome sequencing and annotation.</title>
        <authorList>
            <consortium name="The Broad Institute Genomics Platform"/>
            <consortium name="The Broad Institute Genome Sequencing Center for Infectious Disease"/>
            <person name="Wu L."/>
            <person name="Ma J."/>
        </authorList>
    </citation>
    <scope>NUCLEOTIDE SEQUENCE [LARGE SCALE GENOMIC DNA]</scope>
    <source>
        <strain evidence="3">KCTC 42195</strain>
    </source>
</reference>
<keyword evidence="3" id="KW-1185">Reference proteome</keyword>
<evidence type="ECO:0000313" key="2">
    <source>
        <dbReference type="EMBL" id="MFC3627624.1"/>
    </source>
</evidence>
<dbReference type="Proteomes" id="UP001595636">
    <property type="component" value="Unassembled WGS sequence"/>
</dbReference>
<protein>
    <submittedName>
        <fullName evidence="2">Helix-turn-helix domain-containing protein</fullName>
    </submittedName>
</protein>
<dbReference type="SUPFAM" id="SSF47413">
    <property type="entry name" value="lambda repressor-like DNA-binding domains"/>
    <property type="match status" value="1"/>
</dbReference>
<dbReference type="InterPro" id="IPR055172">
    <property type="entry name" value="HTH_RsaL-like"/>
</dbReference>
<gene>
    <name evidence="2" type="ORF">ACFOKJ_16005</name>
</gene>
<sequence length="108" mass="12644">MKLFEKIANPREIRRKLGLNQQEFWSRIGVTQSGGSRYESGRNMPKPVRELLRLVHVEQIDLSKVRREDFEIVEYLKETHPDLYKSLRKAVRARMETQGDTSADSVEA</sequence>
<feature type="domain" description="HTH cro/C1-type" evidence="1">
    <location>
        <begin position="11"/>
        <end position="65"/>
    </location>
</feature>
<name>A0ABV7TXX2_9NEIS</name>
<dbReference type="Pfam" id="PF22495">
    <property type="entry name" value="HTH_92"/>
    <property type="match status" value="1"/>
</dbReference>
<evidence type="ECO:0000313" key="3">
    <source>
        <dbReference type="Proteomes" id="UP001595636"/>
    </source>
</evidence>
<evidence type="ECO:0000259" key="1">
    <source>
        <dbReference type="PROSITE" id="PS50943"/>
    </source>
</evidence>
<dbReference type="RefSeq" id="WP_390281459.1">
    <property type="nucleotide sequence ID" value="NZ_JBHRYH010000046.1"/>
</dbReference>
<dbReference type="EMBL" id="JBHRYH010000046">
    <property type="protein sequence ID" value="MFC3627624.1"/>
    <property type="molecule type" value="Genomic_DNA"/>
</dbReference>
<dbReference type="InterPro" id="IPR010982">
    <property type="entry name" value="Lambda_DNA-bd_dom_sf"/>
</dbReference>
<accession>A0ABV7TXX2</accession>
<comment type="caution">
    <text evidence="2">The sequence shown here is derived from an EMBL/GenBank/DDBJ whole genome shotgun (WGS) entry which is preliminary data.</text>
</comment>
<organism evidence="2 3">
    <name type="scientific">Vogesella amnigena</name>
    <dbReference type="NCBI Taxonomy" id="1507449"/>
    <lineage>
        <taxon>Bacteria</taxon>
        <taxon>Pseudomonadati</taxon>
        <taxon>Pseudomonadota</taxon>
        <taxon>Betaproteobacteria</taxon>
        <taxon>Neisseriales</taxon>
        <taxon>Chromobacteriaceae</taxon>
        <taxon>Vogesella</taxon>
    </lineage>
</organism>
<dbReference type="CDD" id="cd00093">
    <property type="entry name" value="HTH_XRE"/>
    <property type="match status" value="1"/>
</dbReference>
<proteinExistence type="predicted"/>
<dbReference type="Gene3D" id="1.10.260.40">
    <property type="entry name" value="lambda repressor-like DNA-binding domains"/>
    <property type="match status" value="1"/>
</dbReference>